<organism evidence="2 3">
    <name type="scientific">Thermoflexibacter ruber</name>
    <dbReference type="NCBI Taxonomy" id="1003"/>
    <lineage>
        <taxon>Bacteria</taxon>
        <taxon>Pseudomonadati</taxon>
        <taxon>Bacteroidota</taxon>
        <taxon>Cytophagia</taxon>
        <taxon>Cytophagales</taxon>
        <taxon>Thermoflexibacteraceae</taxon>
        <taxon>Thermoflexibacter</taxon>
    </lineage>
</organism>
<dbReference type="Proteomes" id="UP000199513">
    <property type="component" value="Unassembled WGS sequence"/>
</dbReference>
<dbReference type="AlphaFoldDB" id="A0A1I2FYG6"/>
<dbReference type="EMBL" id="FONY01000015">
    <property type="protein sequence ID" value="SFF09750.1"/>
    <property type="molecule type" value="Genomic_DNA"/>
</dbReference>
<keyword evidence="1" id="KW-0472">Membrane</keyword>
<evidence type="ECO:0000313" key="2">
    <source>
        <dbReference type="EMBL" id="SFF09750.1"/>
    </source>
</evidence>
<protein>
    <submittedName>
        <fullName evidence="2">Uncharacterized protein</fullName>
    </submittedName>
</protein>
<keyword evidence="1" id="KW-1133">Transmembrane helix</keyword>
<name>A0A1I2FYG6_9BACT</name>
<evidence type="ECO:0000313" key="3">
    <source>
        <dbReference type="Proteomes" id="UP000199513"/>
    </source>
</evidence>
<accession>A0A1I2FYG6</accession>
<feature type="transmembrane region" description="Helical" evidence="1">
    <location>
        <begin position="7"/>
        <end position="27"/>
    </location>
</feature>
<evidence type="ECO:0000256" key="1">
    <source>
        <dbReference type="SAM" id="Phobius"/>
    </source>
</evidence>
<gene>
    <name evidence="2" type="ORF">SAMN04488541_1015117</name>
</gene>
<keyword evidence="1" id="KW-0812">Transmembrane</keyword>
<keyword evidence="3" id="KW-1185">Reference proteome</keyword>
<feature type="non-terminal residue" evidence="2">
    <location>
        <position position="33"/>
    </location>
</feature>
<reference evidence="2 3" key="1">
    <citation type="submission" date="2016-10" db="EMBL/GenBank/DDBJ databases">
        <authorList>
            <person name="de Groot N.N."/>
        </authorList>
    </citation>
    <scope>NUCLEOTIDE SEQUENCE [LARGE SCALE GENOMIC DNA]</scope>
    <source>
        <strain>GEY</strain>
        <strain evidence="3">DSM 9560</strain>
    </source>
</reference>
<proteinExistence type="predicted"/>
<sequence length="33" mass="3802">MNKKLSNIIFYIVVFLLIGFAISNFLFANQPKP</sequence>